<dbReference type="WBParaSite" id="ACRNAN_Path_900.g3467.t1">
    <property type="protein sequence ID" value="ACRNAN_Path_900.g3467.t1"/>
    <property type="gene ID" value="ACRNAN_Path_900.g3467"/>
</dbReference>
<sequence>MPRTVYYLREKYGAVPFQYLNKVGMNSRPNGMAILLGKSYFDYGYGKHCQAPFDNEWFIGFEYQERGYKTLMSEDWALGVFNYPNCVGFKNITPTDHYMR</sequence>
<keyword evidence="1" id="KW-1185">Reference proteome</keyword>
<dbReference type="Pfam" id="PF02995">
    <property type="entry name" value="DUF229"/>
    <property type="match status" value="1"/>
</dbReference>
<organism evidence="1 2">
    <name type="scientific">Acrobeloides nanus</name>
    <dbReference type="NCBI Taxonomy" id="290746"/>
    <lineage>
        <taxon>Eukaryota</taxon>
        <taxon>Metazoa</taxon>
        <taxon>Ecdysozoa</taxon>
        <taxon>Nematoda</taxon>
        <taxon>Chromadorea</taxon>
        <taxon>Rhabditida</taxon>
        <taxon>Tylenchina</taxon>
        <taxon>Cephalobomorpha</taxon>
        <taxon>Cephaloboidea</taxon>
        <taxon>Cephalobidae</taxon>
        <taxon>Acrobeloides</taxon>
    </lineage>
</organism>
<evidence type="ECO:0000313" key="2">
    <source>
        <dbReference type="WBParaSite" id="ACRNAN_Path_900.g3467.t1"/>
    </source>
</evidence>
<evidence type="ECO:0000313" key="1">
    <source>
        <dbReference type="Proteomes" id="UP000887540"/>
    </source>
</evidence>
<proteinExistence type="predicted"/>
<accession>A0A914CD52</accession>
<dbReference type="PANTHER" id="PTHR10974:SF75">
    <property type="entry name" value="SULFATASE DOMAIN-CONTAINING PROTEIN"/>
    <property type="match status" value="1"/>
</dbReference>
<reference evidence="2" key="1">
    <citation type="submission" date="2022-11" db="UniProtKB">
        <authorList>
            <consortium name="WormBaseParasite"/>
        </authorList>
    </citation>
    <scope>IDENTIFICATION</scope>
</reference>
<protein>
    <submittedName>
        <fullName evidence="2">Uncharacterized protein</fullName>
    </submittedName>
</protein>
<dbReference type="AlphaFoldDB" id="A0A914CD52"/>
<dbReference type="InterPro" id="IPR004245">
    <property type="entry name" value="DUF229"/>
</dbReference>
<dbReference type="GO" id="GO:0005615">
    <property type="term" value="C:extracellular space"/>
    <property type="evidence" value="ECO:0007669"/>
    <property type="project" value="TreeGrafter"/>
</dbReference>
<dbReference type="Proteomes" id="UP000887540">
    <property type="component" value="Unplaced"/>
</dbReference>
<dbReference type="PANTHER" id="PTHR10974">
    <property type="entry name" value="FI08016P-RELATED"/>
    <property type="match status" value="1"/>
</dbReference>
<name>A0A914CD52_9BILA</name>